<reference evidence="5" key="1">
    <citation type="journal article" date="2013" name="Genetics">
        <title>The draft genome and transcriptome of Panagrellus redivivus are shaped by the harsh demands of a free-living lifestyle.</title>
        <authorList>
            <person name="Srinivasan J."/>
            <person name="Dillman A.R."/>
            <person name="Macchietto M.G."/>
            <person name="Heikkinen L."/>
            <person name="Lakso M."/>
            <person name="Fracchia K.M."/>
            <person name="Antoshechkin I."/>
            <person name="Mortazavi A."/>
            <person name="Wong G."/>
            <person name="Sternberg P.W."/>
        </authorList>
    </citation>
    <scope>NUCLEOTIDE SEQUENCE [LARGE SCALE GENOMIC DNA]</scope>
    <source>
        <strain evidence="5">MT8872</strain>
    </source>
</reference>
<evidence type="ECO:0000256" key="2">
    <source>
        <dbReference type="SAM" id="Coils"/>
    </source>
</evidence>
<dbReference type="Pfam" id="PF00665">
    <property type="entry name" value="rve"/>
    <property type="match status" value="1"/>
</dbReference>
<reference evidence="6" key="2">
    <citation type="submission" date="2020-10" db="UniProtKB">
        <authorList>
            <consortium name="WormBaseParasite"/>
        </authorList>
    </citation>
    <scope>IDENTIFICATION</scope>
</reference>
<dbReference type="InterPro" id="IPR012337">
    <property type="entry name" value="RNaseH-like_sf"/>
</dbReference>
<name>A0A7E4ZW60_PANRE</name>
<evidence type="ECO:0000313" key="6">
    <source>
        <dbReference type="WBParaSite" id="Pan_g20942.t1"/>
    </source>
</evidence>
<dbReference type="Pfam" id="PF17921">
    <property type="entry name" value="Integrase_H2C2"/>
    <property type="match status" value="1"/>
</dbReference>
<organism evidence="5 6">
    <name type="scientific">Panagrellus redivivus</name>
    <name type="common">Microworm</name>
    <dbReference type="NCBI Taxonomy" id="6233"/>
    <lineage>
        <taxon>Eukaryota</taxon>
        <taxon>Metazoa</taxon>
        <taxon>Ecdysozoa</taxon>
        <taxon>Nematoda</taxon>
        <taxon>Chromadorea</taxon>
        <taxon>Rhabditida</taxon>
        <taxon>Tylenchina</taxon>
        <taxon>Panagrolaimomorpha</taxon>
        <taxon>Panagrolaimoidea</taxon>
        <taxon>Panagrolaimidae</taxon>
        <taxon>Panagrellus</taxon>
    </lineage>
</organism>
<dbReference type="InterPro" id="IPR001584">
    <property type="entry name" value="Integrase_cat-core"/>
</dbReference>
<evidence type="ECO:0000256" key="1">
    <source>
        <dbReference type="ARBA" id="ARBA00012493"/>
    </source>
</evidence>
<dbReference type="PANTHER" id="PTHR37984:SF5">
    <property type="entry name" value="PROTEIN NYNRIN-LIKE"/>
    <property type="match status" value="1"/>
</dbReference>
<feature type="coiled-coil region" evidence="2">
    <location>
        <begin position="393"/>
        <end position="420"/>
    </location>
</feature>
<dbReference type="InterPro" id="IPR041588">
    <property type="entry name" value="Integrase_H2C2"/>
</dbReference>
<dbReference type="FunFam" id="1.10.340.70:FF:000001">
    <property type="entry name" value="Retrovirus-related Pol polyprotein from transposon gypsy-like Protein"/>
    <property type="match status" value="1"/>
</dbReference>
<evidence type="ECO:0000259" key="4">
    <source>
        <dbReference type="PROSITE" id="PS50994"/>
    </source>
</evidence>
<accession>A0A7E4ZW60</accession>
<dbReference type="PANTHER" id="PTHR37984">
    <property type="entry name" value="PROTEIN CBG26694"/>
    <property type="match status" value="1"/>
</dbReference>
<dbReference type="PROSITE" id="PS50994">
    <property type="entry name" value="INTEGRASE"/>
    <property type="match status" value="1"/>
</dbReference>
<dbReference type="GO" id="GO:0015074">
    <property type="term" value="P:DNA integration"/>
    <property type="evidence" value="ECO:0007669"/>
    <property type="project" value="InterPro"/>
</dbReference>
<dbReference type="Proteomes" id="UP000492821">
    <property type="component" value="Unassembled WGS sequence"/>
</dbReference>
<dbReference type="SUPFAM" id="SSF53098">
    <property type="entry name" value="Ribonuclease H-like"/>
    <property type="match status" value="1"/>
</dbReference>
<dbReference type="InterPro" id="IPR050951">
    <property type="entry name" value="Retrovirus_Pol_polyprotein"/>
</dbReference>
<protein>
    <recommendedName>
        <fullName evidence="1">RNA-directed DNA polymerase</fullName>
        <ecNumber evidence="1">2.7.7.49</ecNumber>
    </recommendedName>
</protein>
<dbReference type="WBParaSite" id="Pan_g20942.t1">
    <property type="protein sequence ID" value="Pan_g20942.t1"/>
    <property type="gene ID" value="Pan_g20942"/>
</dbReference>
<keyword evidence="2" id="KW-0175">Coiled coil</keyword>
<keyword evidence="5" id="KW-1185">Reference proteome</keyword>
<dbReference type="Gene3D" id="3.30.420.10">
    <property type="entry name" value="Ribonuclease H-like superfamily/Ribonuclease H"/>
    <property type="match status" value="1"/>
</dbReference>
<dbReference type="InterPro" id="IPR036397">
    <property type="entry name" value="RNaseH_sf"/>
</dbReference>
<sequence>MHPRRIRRFCVPNCLYFIQGASSGRLYHYPSGASEPPEGRAGFPDEYCDAVTRSKYILTVELRSGKVIPSHLSLDVVRKEQQADYGKIFEAILDNRWPSNPADKKTLQETATDLVVKNRALYYYDDELGTLRLVIPYRLRKAVLEEFHDDAFVNAHLGTEKTLEKMESRVYWPSMMSDVRDYVTTCEKCQKAKVNPGDRREEPLHIWPAVKGPMERVHLDILGPVPSRPDGPAHILVTEDAFSKWIVADPLSTTKAYDVADTFVKGVVTKHGAPREIVTNNGKQFTSRIFKEMAKVCGTDLKTVSPYHQAANGAVERQNRTLAAMIRTTTEEAGLDWPELLHQVVFAYNTAVNSATGQTPSYLMHGRDPRLPVDNRLQSPDEPSDPKDMIGYAEDLTNSLQKARNLVAERLQQKAALQKAFTDESRKLEEHTFRKGSLVLKWNETPRKWDPRWSGPFRVIDVARPRATIQDLAQLNDIRTVHLNKLKPFKTPFVPLLHRHEIQPPKHT</sequence>
<dbReference type="GO" id="GO:0003964">
    <property type="term" value="F:RNA-directed DNA polymerase activity"/>
    <property type="evidence" value="ECO:0007669"/>
    <property type="project" value="UniProtKB-EC"/>
</dbReference>
<evidence type="ECO:0000256" key="3">
    <source>
        <dbReference type="SAM" id="MobiDB-lite"/>
    </source>
</evidence>
<dbReference type="FunFam" id="3.30.420.10:FF:000032">
    <property type="entry name" value="Retrovirus-related Pol polyprotein from transposon 297-like Protein"/>
    <property type="match status" value="1"/>
</dbReference>
<dbReference type="AlphaFoldDB" id="A0A7E4ZW60"/>
<dbReference type="EC" id="2.7.7.49" evidence="1"/>
<proteinExistence type="predicted"/>
<evidence type="ECO:0000313" key="5">
    <source>
        <dbReference type="Proteomes" id="UP000492821"/>
    </source>
</evidence>
<feature type="domain" description="Integrase catalytic" evidence="4">
    <location>
        <begin position="209"/>
        <end position="368"/>
    </location>
</feature>
<dbReference type="Gene3D" id="1.10.340.70">
    <property type="match status" value="1"/>
</dbReference>
<dbReference type="GO" id="GO:0003676">
    <property type="term" value="F:nucleic acid binding"/>
    <property type="evidence" value="ECO:0007669"/>
    <property type="project" value="InterPro"/>
</dbReference>
<feature type="region of interest" description="Disordered" evidence="3">
    <location>
        <begin position="357"/>
        <end position="387"/>
    </location>
</feature>